<evidence type="ECO:0000313" key="10">
    <source>
        <dbReference type="Proteomes" id="UP000318538"/>
    </source>
</evidence>
<dbReference type="Gene3D" id="1.20.1730.10">
    <property type="entry name" value="Sodium/glucose cotransporter"/>
    <property type="match status" value="1"/>
</dbReference>
<evidence type="ECO:0000256" key="7">
    <source>
        <dbReference type="RuleBase" id="RU362091"/>
    </source>
</evidence>
<evidence type="ECO:0000256" key="8">
    <source>
        <dbReference type="SAM" id="Phobius"/>
    </source>
</evidence>
<evidence type="ECO:0000256" key="5">
    <source>
        <dbReference type="ARBA" id="ARBA00022989"/>
    </source>
</evidence>
<evidence type="ECO:0000256" key="2">
    <source>
        <dbReference type="ARBA" id="ARBA00006434"/>
    </source>
</evidence>
<sequence>MSPKLFLTCFAIYVLAMIFVGWWVTRKQSKGDEFLLGGRRVPFFLTLGTTIATMVGTGSSMGAVGKGYQAGWMGMLFGIGGAIGILLLAWIFAPVRQYRFMTMAEELSSYVGADRIVSNLVAVFTFLACVGWLGAHIVGGGYYLQFVTGIDPSLAKVMIAMGFAAYSVIGGYLAVVWTDTIQAVVLFIGFVGTAIFSFQYVGGFSGLEQVNATLAAASQTTHLHAASLILAIAIGVLGTPAFRQRIYSGSSSTGIRKAFVWSGVLYLCFAILPAIIGMAAYKGMPDLAGSDLAFPSMALSMLPLWLGIITLLAGLSASMSSASSDAFAGVTTVIRDLYPIAFGRMPPENRSVLYSRIALILTTCIALGLALSADTILDYIKDMIALFVTGMAVTGLLGRLWNRYNAWGAIASLTGAFGTALYFKFDAALSAYWGGSVIPAVVVSVTLGIATALLTPQDRLSHDQALALLQSQRESSSC</sequence>
<evidence type="ECO:0000256" key="3">
    <source>
        <dbReference type="ARBA" id="ARBA00022448"/>
    </source>
</evidence>
<proteinExistence type="inferred from homology"/>
<feature type="transmembrane region" description="Helical" evidence="8">
    <location>
        <begin position="379"/>
        <end position="397"/>
    </location>
</feature>
<dbReference type="PROSITE" id="PS50283">
    <property type="entry name" value="NA_SOLUT_SYMP_3"/>
    <property type="match status" value="1"/>
</dbReference>
<feature type="transmembrane region" description="Helical" evidence="8">
    <location>
        <begin position="157"/>
        <end position="177"/>
    </location>
</feature>
<comment type="similarity">
    <text evidence="2 7">Belongs to the sodium:solute symporter (SSF) (TC 2.A.21) family.</text>
</comment>
<feature type="transmembrane region" description="Helical" evidence="8">
    <location>
        <begin position="116"/>
        <end position="137"/>
    </location>
</feature>
<organism evidence="9 10">
    <name type="scientific">Rubripirellula lacrimiformis</name>
    <dbReference type="NCBI Taxonomy" id="1930273"/>
    <lineage>
        <taxon>Bacteria</taxon>
        <taxon>Pseudomonadati</taxon>
        <taxon>Planctomycetota</taxon>
        <taxon>Planctomycetia</taxon>
        <taxon>Pirellulales</taxon>
        <taxon>Pirellulaceae</taxon>
        <taxon>Rubripirellula</taxon>
    </lineage>
</organism>
<evidence type="ECO:0000256" key="6">
    <source>
        <dbReference type="ARBA" id="ARBA00023136"/>
    </source>
</evidence>
<dbReference type="GO" id="GO:0005886">
    <property type="term" value="C:plasma membrane"/>
    <property type="evidence" value="ECO:0007669"/>
    <property type="project" value="TreeGrafter"/>
</dbReference>
<evidence type="ECO:0000256" key="4">
    <source>
        <dbReference type="ARBA" id="ARBA00022692"/>
    </source>
</evidence>
<dbReference type="Proteomes" id="UP000318538">
    <property type="component" value="Chromosome"/>
</dbReference>
<dbReference type="PANTHER" id="PTHR48086">
    <property type="entry name" value="SODIUM/PROLINE SYMPORTER-RELATED"/>
    <property type="match status" value="1"/>
</dbReference>
<reference evidence="9 10" key="1">
    <citation type="submission" date="2019-02" db="EMBL/GenBank/DDBJ databases">
        <title>Deep-cultivation of Planctomycetes and their phenomic and genomic characterization uncovers novel biology.</title>
        <authorList>
            <person name="Wiegand S."/>
            <person name="Jogler M."/>
            <person name="Boedeker C."/>
            <person name="Pinto D."/>
            <person name="Vollmers J."/>
            <person name="Rivas-Marin E."/>
            <person name="Kohn T."/>
            <person name="Peeters S.H."/>
            <person name="Heuer A."/>
            <person name="Rast P."/>
            <person name="Oberbeckmann S."/>
            <person name="Bunk B."/>
            <person name="Jeske O."/>
            <person name="Meyerdierks A."/>
            <person name="Storesund J.E."/>
            <person name="Kallscheuer N."/>
            <person name="Luecker S."/>
            <person name="Lage O.M."/>
            <person name="Pohl T."/>
            <person name="Merkel B.J."/>
            <person name="Hornburger P."/>
            <person name="Mueller R.-W."/>
            <person name="Bruemmer F."/>
            <person name="Labrenz M."/>
            <person name="Spormann A.M."/>
            <person name="Op den Camp H."/>
            <person name="Overmann J."/>
            <person name="Amann R."/>
            <person name="Jetten M.S.M."/>
            <person name="Mascher T."/>
            <person name="Medema M.H."/>
            <person name="Devos D.P."/>
            <person name="Kaster A.-K."/>
            <person name="Ovreas L."/>
            <person name="Rohde M."/>
            <person name="Galperin M.Y."/>
            <person name="Jogler C."/>
        </authorList>
    </citation>
    <scope>NUCLEOTIDE SEQUENCE [LARGE SCALE GENOMIC DNA]</scope>
    <source>
        <strain evidence="9 10">K22_7</strain>
    </source>
</reference>
<keyword evidence="5 8" id="KW-1133">Transmembrane helix</keyword>
<keyword evidence="10" id="KW-1185">Reference proteome</keyword>
<dbReference type="AlphaFoldDB" id="A0A517NEW3"/>
<feature type="transmembrane region" description="Helical" evidence="8">
    <location>
        <begin position="293"/>
        <end position="315"/>
    </location>
</feature>
<dbReference type="InterPro" id="IPR038377">
    <property type="entry name" value="Na/Glc_symporter_sf"/>
</dbReference>
<feature type="transmembrane region" description="Helical" evidence="8">
    <location>
        <begin position="431"/>
        <end position="454"/>
    </location>
</feature>
<dbReference type="CDD" id="cd10322">
    <property type="entry name" value="SLC5sbd"/>
    <property type="match status" value="1"/>
</dbReference>
<gene>
    <name evidence="9" type="primary">panF</name>
    <name evidence="9" type="ORF">K227x_40690</name>
</gene>
<keyword evidence="3" id="KW-0813">Transport</keyword>
<dbReference type="InterPro" id="IPR050277">
    <property type="entry name" value="Sodium:Solute_Symporter"/>
</dbReference>
<keyword evidence="4 8" id="KW-0812">Transmembrane</keyword>
<dbReference type="KEGG" id="rlc:K227x_40690"/>
<feature type="transmembrane region" description="Helical" evidence="8">
    <location>
        <begin position="263"/>
        <end position="281"/>
    </location>
</feature>
<dbReference type="OrthoDB" id="9810181at2"/>
<protein>
    <submittedName>
        <fullName evidence="9">Sodium/pantothenate symporter</fullName>
    </submittedName>
</protein>
<comment type="subcellular location">
    <subcellularLocation>
        <location evidence="1">Membrane</location>
        <topology evidence="1">Multi-pass membrane protein</topology>
    </subcellularLocation>
</comment>
<feature type="transmembrane region" description="Helical" evidence="8">
    <location>
        <begin position="222"/>
        <end position="242"/>
    </location>
</feature>
<accession>A0A517NEW3</accession>
<feature type="transmembrane region" description="Helical" evidence="8">
    <location>
        <begin position="6"/>
        <end position="24"/>
    </location>
</feature>
<dbReference type="EMBL" id="CP036525">
    <property type="protein sequence ID" value="QDT05667.1"/>
    <property type="molecule type" value="Genomic_DNA"/>
</dbReference>
<dbReference type="Pfam" id="PF00474">
    <property type="entry name" value="SSF"/>
    <property type="match status" value="1"/>
</dbReference>
<dbReference type="InterPro" id="IPR001734">
    <property type="entry name" value="Na/solute_symporter"/>
</dbReference>
<feature type="transmembrane region" description="Helical" evidence="8">
    <location>
        <begin position="353"/>
        <end position="373"/>
    </location>
</feature>
<dbReference type="GO" id="GO:0022857">
    <property type="term" value="F:transmembrane transporter activity"/>
    <property type="evidence" value="ECO:0007669"/>
    <property type="project" value="InterPro"/>
</dbReference>
<keyword evidence="6 8" id="KW-0472">Membrane</keyword>
<feature type="transmembrane region" description="Helical" evidence="8">
    <location>
        <begin position="184"/>
        <end position="202"/>
    </location>
</feature>
<dbReference type="PANTHER" id="PTHR48086:SF7">
    <property type="entry name" value="SODIUM-SOLUTE SYMPORTER-RELATED"/>
    <property type="match status" value="1"/>
</dbReference>
<feature type="transmembrane region" description="Helical" evidence="8">
    <location>
        <begin position="70"/>
        <end position="95"/>
    </location>
</feature>
<evidence type="ECO:0000313" key="9">
    <source>
        <dbReference type="EMBL" id="QDT05667.1"/>
    </source>
</evidence>
<dbReference type="RefSeq" id="WP_145171904.1">
    <property type="nucleotide sequence ID" value="NZ_CP036525.1"/>
</dbReference>
<feature type="transmembrane region" description="Helical" evidence="8">
    <location>
        <begin position="404"/>
        <end position="425"/>
    </location>
</feature>
<evidence type="ECO:0000256" key="1">
    <source>
        <dbReference type="ARBA" id="ARBA00004141"/>
    </source>
</evidence>
<name>A0A517NEW3_9BACT</name>
<feature type="transmembrane region" description="Helical" evidence="8">
    <location>
        <begin position="44"/>
        <end position="64"/>
    </location>
</feature>